<evidence type="ECO:0000313" key="2">
    <source>
        <dbReference type="Proteomes" id="UP000286415"/>
    </source>
</evidence>
<reference evidence="1 2" key="2">
    <citation type="journal article" date="2021" name="Genomics">
        <title>High-quality reference genome for Clonorchis sinensis.</title>
        <authorList>
            <person name="Young N.D."/>
            <person name="Stroehlein A.J."/>
            <person name="Kinkar L."/>
            <person name="Wang T."/>
            <person name="Sohn W.M."/>
            <person name="Chang B.C.H."/>
            <person name="Kaur P."/>
            <person name="Weisz D."/>
            <person name="Dudchenko O."/>
            <person name="Aiden E.L."/>
            <person name="Korhonen P.K."/>
            <person name="Gasser R.B."/>
        </authorList>
    </citation>
    <scope>NUCLEOTIDE SEQUENCE [LARGE SCALE GENOMIC DNA]</scope>
    <source>
        <strain evidence="1">Cs-k2</strain>
    </source>
</reference>
<dbReference type="EMBL" id="NIRI02000013">
    <property type="protein sequence ID" value="KAG5453145.1"/>
    <property type="molecule type" value="Genomic_DNA"/>
</dbReference>
<sequence length="128" mass="14624">MLELLYGPHAADRLRTTPREEARYLPERRVKHITPWLAESAGHKLGDVIPFGHVTNISKDKRYQGVSSELKETRKSPQGSFFDDSLCTLTSLYRFHKLPLTYVPAISVLLGYPQYVNKLLSTWLNLPA</sequence>
<dbReference type="Proteomes" id="UP000286415">
    <property type="component" value="Unassembled WGS sequence"/>
</dbReference>
<organism evidence="1 2">
    <name type="scientific">Clonorchis sinensis</name>
    <name type="common">Chinese liver fluke</name>
    <dbReference type="NCBI Taxonomy" id="79923"/>
    <lineage>
        <taxon>Eukaryota</taxon>
        <taxon>Metazoa</taxon>
        <taxon>Spiralia</taxon>
        <taxon>Lophotrochozoa</taxon>
        <taxon>Platyhelminthes</taxon>
        <taxon>Trematoda</taxon>
        <taxon>Digenea</taxon>
        <taxon>Opisthorchiida</taxon>
        <taxon>Opisthorchiata</taxon>
        <taxon>Opisthorchiidae</taxon>
        <taxon>Clonorchis</taxon>
    </lineage>
</organism>
<dbReference type="AlphaFoldDB" id="A0A3R7GN68"/>
<name>A0A3R7GN68_CLOSI</name>
<gene>
    <name evidence="1" type="ORF">CSKR_106972</name>
</gene>
<evidence type="ECO:0000313" key="1">
    <source>
        <dbReference type="EMBL" id="KAG5453145.1"/>
    </source>
</evidence>
<dbReference type="InParanoid" id="A0A3R7GN68"/>
<protein>
    <submittedName>
        <fullName evidence="1">Uncharacterized protein</fullName>
    </submittedName>
</protein>
<keyword evidence="2" id="KW-1185">Reference proteome</keyword>
<comment type="caution">
    <text evidence="1">The sequence shown here is derived from an EMBL/GenBank/DDBJ whole genome shotgun (WGS) entry which is preliminary data.</text>
</comment>
<reference evidence="1 2" key="1">
    <citation type="journal article" date="2018" name="Biotechnol. Adv.">
        <title>Improved genomic resources and new bioinformatic workflow for the carcinogenic parasite Clonorchis sinensis: Biotechnological implications.</title>
        <authorList>
            <person name="Wang D."/>
            <person name="Korhonen P.K."/>
            <person name="Gasser R.B."/>
            <person name="Young N.D."/>
        </authorList>
    </citation>
    <scope>NUCLEOTIDE SEQUENCE [LARGE SCALE GENOMIC DNA]</scope>
    <source>
        <strain evidence="1">Cs-k2</strain>
    </source>
</reference>
<proteinExistence type="predicted"/>
<accession>A0A3R7GN68</accession>